<protein>
    <recommendedName>
        <fullName evidence="3">Regulation of enolase protein 1</fullName>
    </recommendedName>
</protein>
<accession>A0A9P0U187</accession>
<dbReference type="Pfam" id="PF07081">
    <property type="entry name" value="DUF1349"/>
    <property type="match status" value="1"/>
</dbReference>
<dbReference type="InterPro" id="IPR013320">
    <property type="entry name" value="ConA-like_dom_sf"/>
</dbReference>
<reference evidence="1" key="1">
    <citation type="submission" date="2022-05" db="EMBL/GenBank/DDBJ databases">
        <authorList>
            <person name="Okamura Y."/>
        </authorList>
    </citation>
    <scope>NUCLEOTIDE SEQUENCE</scope>
</reference>
<dbReference type="EMBL" id="CALOZG010000085">
    <property type="protein sequence ID" value="CAH4037428.1"/>
    <property type="molecule type" value="Genomic_DNA"/>
</dbReference>
<dbReference type="Proteomes" id="UP001152562">
    <property type="component" value="Unassembled WGS sequence"/>
</dbReference>
<dbReference type="SUPFAM" id="SSF49899">
    <property type="entry name" value="Concanavalin A-like lectins/glucanases"/>
    <property type="match status" value="1"/>
</dbReference>
<gene>
    <name evidence="1" type="ORF">PIBRA_LOCUS13105</name>
</gene>
<dbReference type="OrthoDB" id="42525at2759"/>
<dbReference type="InterPro" id="IPR009784">
    <property type="entry name" value="DUF1349"/>
</dbReference>
<dbReference type="Gene3D" id="2.60.120.200">
    <property type="match status" value="1"/>
</dbReference>
<dbReference type="PIRSF" id="PIRSF022704">
    <property type="entry name" value="UCP022704"/>
    <property type="match status" value="1"/>
</dbReference>
<sequence length="200" mass="23309">MQSEQFNILTLNDFQWLNEPSNWNLCDNVLKVSTDNKTDFWQETWYKFHFNTGHLYGIDIKDDFTFQACIEADFSQLYDQAGLMIYLDEKHWLKTGMEYNDGQPMIGSVLTNEVSDWATGAFTGDPKKFWIRLSKIQDTVCIKYSTNKKSWLLLRLCPFPVNDTYFVGLMCCTPQRMGLNVKFSDIVLTTPMTDILHSNC</sequence>
<comment type="caution">
    <text evidence="1">The sequence shown here is derived from an EMBL/GenBank/DDBJ whole genome shotgun (WGS) entry which is preliminary data.</text>
</comment>
<dbReference type="InterPro" id="IPR015987">
    <property type="entry name" value="UCP022704"/>
</dbReference>
<evidence type="ECO:0000313" key="2">
    <source>
        <dbReference type="Proteomes" id="UP001152562"/>
    </source>
</evidence>
<proteinExistence type="predicted"/>
<keyword evidence="2" id="KW-1185">Reference proteome</keyword>
<dbReference type="PANTHER" id="PTHR35332">
    <property type="entry name" value="REGULATION OF ENOLASE PROTEIN 1"/>
    <property type="match status" value="1"/>
</dbReference>
<dbReference type="PANTHER" id="PTHR35332:SF2">
    <property type="entry name" value="REGULATION OF ENOLASE PROTEIN 1"/>
    <property type="match status" value="1"/>
</dbReference>
<evidence type="ECO:0000313" key="1">
    <source>
        <dbReference type="EMBL" id="CAH4037428.1"/>
    </source>
</evidence>
<organism evidence="1 2">
    <name type="scientific">Pieris brassicae</name>
    <name type="common">White butterfly</name>
    <name type="synonym">Large white butterfly</name>
    <dbReference type="NCBI Taxonomy" id="7116"/>
    <lineage>
        <taxon>Eukaryota</taxon>
        <taxon>Metazoa</taxon>
        <taxon>Ecdysozoa</taxon>
        <taxon>Arthropoda</taxon>
        <taxon>Hexapoda</taxon>
        <taxon>Insecta</taxon>
        <taxon>Pterygota</taxon>
        <taxon>Neoptera</taxon>
        <taxon>Endopterygota</taxon>
        <taxon>Lepidoptera</taxon>
        <taxon>Glossata</taxon>
        <taxon>Ditrysia</taxon>
        <taxon>Papilionoidea</taxon>
        <taxon>Pieridae</taxon>
        <taxon>Pierinae</taxon>
        <taxon>Pieris</taxon>
    </lineage>
</organism>
<evidence type="ECO:0008006" key="3">
    <source>
        <dbReference type="Google" id="ProtNLM"/>
    </source>
</evidence>
<dbReference type="AlphaFoldDB" id="A0A9P0U187"/>
<name>A0A9P0U187_PIEBR</name>